<accession>A0AAW1QCZ9</accession>
<feature type="domain" description="PpiC" evidence="3">
    <location>
        <begin position="34"/>
        <end position="123"/>
    </location>
</feature>
<protein>
    <recommendedName>
        <fullName evidence="2">Peptidyl-prolyl cis-trans isomerase</fullName>
        <ecNumber evidence="2">5.2.1.8</ecNumber>
    </recommendedName>
</protein>
<evidence type="ECO:0000313" key="5">
    <source>
        <dbReference type="EMBL" id="KAK9819164.1"/>
    </source>
</evidence>
<feature type="domain" description="Rhodanese" evidence="4">
    <location>
        <begin position="147"/>
        <end position="239"/>
    </location>
</feature>
<keyword evidence="6" id="KW-1185">Reference proteome</keyword>
<organism evidence="5 6">
    <name type="scientific">Elliptochloris bilobata</name>
    <dbReference type="NCBI Taxonomy" id="381761"/>
    <lineage>
        <taxon>Eukaryota</taxon>
        <taxon>Viridiplantae</taxon>
        <taxon>Chlorophyta</taxon>
        <taxon>core chlorophytes</taxon>
        <taxon>Trebouxiophyceae</taxon>
        <taxon>Trebouxiophyceae incertae sedis</taxon>
        <taxon>Elliptochloris clade</taxon>
        <taxon>Elliptochloris</taxon>
    </lineage>
</organism>
<dbReference type="Proteomes" id="UP001445335">
    <property type="component" value="Unassembled WGS sequence"/>
</dbReference>
<dbReference type="SMART" id="SM00450">
    <property type="entry name" value="RHOD"/>
    <property type="match status" value="1"/>
</dbReference>
<dbReference type="InterPro" id="IPR036873">
    <property type="entry name" value="Rhodanese-like_dom_sf"/>
</dbReference>
<dbReference type="Pfam" id="PF00581">
    <property type="entry name" value="Rhodanese"/>
    <property type="match status" value="1"/>
</dbReference>
<dbReference type="PROSITE" id="PS50206">
    <property type="entry name" value="RHODANESE_3"/>
    <property type="match status" value="1"/>
</dbReference>
<sequence length="241" mass="26439">MFLRSVAQPRFQPTAIVQPSSRAFSFATPSGGAERQLRVRHILLRPDQEGLLKDIEAQLKGGAEWSALAAQYSTCPSGRRGGGDLGWLASNSMSFASAAGEASVGARGRAESDRGLHLLEVVDERRVTEVAQMSVEDLSELLEDANAAEDAQFIDVREPHEEQIAALPRFHLMPLSRFGEWASRVTELLDPSSHTFVLCHHGRRSQRAAEFLARQGFEAVANVVGGIEEYSLRVDPSVPRY</sequence>
<dbReference type="InterPro" id="IPR046357">
    <property type="entry name" value="PPIase_dom_sf"/>
</dbReference>
<dbReference type="SUPFAM" id="SSF54534">
    <property type="entry name" value="FKBP-like"/>
    <property type="match status" value="1"/>
</dbReference>
<evidence type="ECO:0000259" key="3">
    <source>
        <dbReference type="PROSITE" id="PS50198"/>
    </source>
</evidence>
<proteinExistence type="predicted"/>
<dbReference type="Gene3D" id="3.10.50.40">
    <property type="match status" value="1"/>
</dbReference>
<evidence type="ECO:0000313" key="6">
    <source>
        <dbReference type="Proteomes" id="UP001445335"/>
    </source>
</evidence>
<reference evidence="5 6" key="1">
    <citation type="journal article" date="2024" name="Nat. Commun.">
        <title>Phylogenomics reveals the evolutionary origins of lichenization in chlorophyte algae.</title>
        <authorList>
            <person name="Puginier C."/>
            <person name="Libourel C."/>
            <person name="Otte J."/>
            <person name="Skaloud P."/>
            <person name="Haon M."/>
            <person name="Grisel S."/>
            <person name="Petersen M."/>
            <person name="Berrin J.G."/>
            <person name="Delaux P.M."/>
            <person name="Dal Grande F."/>
            <person name="Keller J."/>
        </authorList>
    </citation>
    <scope>NUCLEOTIDE SEQUENCE [LARGE SCALE GENOMIC DNA]</scope>
    <source>
        <strain evidence="5 6">SAG 245.80</strain>
    </source>
</reference>
<evidence type="ECO:0000259" key="4">
    <source>
        <dbReference type="PROSITE" id="PS50206"/>
    </source>
</evidence>
<dbReference type="PANTHER" id="PTHR43629">
    <property type="entry name" value="PEPTIDYL-PROLYL CIS-TRANS ISOMERASE"/>
    <property type="match status" value="1"/>
</dbReference>
<dbReference type="InterPro" id="IPR001763">
    <property type="entry name" value="Rhodanese-like_dom"/>
</dbReference>
<name>A0AAW1QCZ9_9CHLO</name>
<dbReference type="InterPro" id="IPR052204">
    <property type="entry name" value="PpiC/parvulin_rotamase"/>
</dbReference>
<dbReference type="Gene3D" id="3.40.250.10">
    <property type="entry name" value="Rhodanese-like domain"/>
    <property type="match status" value="1"/>
</dbReference>
<keyword evidence="1 2" id="KW-0697">Rotamase</keyword>
<dbReference type="EMBL" id="JALJOU010000128">
    <property type="protein sequence ID" value="KAK9819164.1"/>
    <property type="molecule type" value="Genomic_DNA"/>
</dbReference>
<dbReference type="SUPFAM" id="SSF52821">
    <property type="entry name" value="Rhodanese/Cell cycle control phosphatase"/>
    <property type="match status" value="1"/>
</dbReference>
<dbReference type="PANTHER" id="PTHR43629:SF2">
    <property type="entry name" value="RHODANESE-LIKE_PPIC DOMAIN-CONTAINING PROTEIN 12, CHLOROPLASTIC"/>
    <property type="match status" value="1"/>
</dbReference>
<dbReference type="EC" id="5.2.1.8" evidence="2"/>
<dbReference type="InterPro" id="IPR000297">
    <property type="entry name" value="PPIase_PpiC"/>
</dbReference>
<dbReference type="GO" id="GO:0003755">
    <property type="term" value="F:peptidyl-prolyl cis-trans isomerase activity"/>
    <property type="evidence" value="ECO:0007669"/>
    <property type="project" value="UniProtKB-UniRule"/>
</dbReference>
<gene>
    <name evidence="5" type="ORF">WJX81_008009</name>
</gene>
<comment type="caution">
    <text evidence="5">The sequence shown here is derived from an EMBL/GenBank/DDBJ whole genome shotgun (WGS) entry which is preliminary data.</text>
</comment>
<evidence type="ECO:0000256" key="1">
    <source>
        <dbReference type="PROSITE-ProRule" id="PRU00278"/>
    </source>
</evidence>
<keyword evidence="1 2" id="KW-0413">Isomerase</keyword>
<evidence type="ECO:0000256" key="2">
    <source>
        <dbReference type="RuleBase" id="RU363014"/>
    </source>
</evidence>
<dbReference type="PROSITE" id="PS50198">
    <property type="entry name" value="PPIC_PPIASE_2"/>
    <property type="match status" value="1"/>
</dbReference>
<comment type="catalytic activity">
    <reaction evidence="2">
        <text>[protein]-peptidylproline (omega=180) = [protein]-peptidylproline (omega=0)</text>
        <dbReference type="Rhea" id="RHEA:16237"/>
        <dbReference type="Rhea" id="RHEA-COMP:10747"/>
        <dbReference type="Rhea" id="RHEA-COMP:10748"/>
        <dbReference type="ChEBI" id="CHEBI:83833"/>
        <dbReference type="ChEBI" id="CHEBI:83834"/>
        <dbReference type="EC" id="5.2.1.8"/>
    </reaction>
</comment>
<dbReference type="AlphaFoldDB" id="A0AAW1QCZ9"/>
<dbReference type="Pfam" id="PF13616">
    <property type="entry name" value="Rotamase_3"/>
    <property type="match status" value="1"/>
</dbReference>